<sequence length="73" mass="7278">MAQTIYVRAPVTGVVGEVRVGKGDDVSQGVLLAIQAAAKTEAQVTSPVTGRVKTIAGKGAALAAGDVLAEIEC</sequence>
<dbReference type="Proteomes" id="UP000790709">
    <property type="component" value="Unassembled WGS sequence"/>
</dbReference>
<accession>A0ACB8BLM7</accession>
<reference evidence="1" key="1">
    <citation type="journal article" date="2021" name="New Phytol.">
        <title>Evolutionary innovations through gain and loss of genes in the ectomycorrhizal Boletales.</title>
        <authorList>
            <person name="Wu G."/>
            <person name="Miyauchi S."/>
            <person name="Morin E."/>
            <person name="Kuo A."/>
            <person name="Drula E."/>
            <person name="Varga T."/>
            <person name="Kohler A."/>
            <person name="Feng B."/>
            <person name="Cao Y."/>
            <person name="Lipzen A."/>
            <person name="Daum C."/>
            <person name="Hundley H."/>
            <person name="Pangilinan J."/>
            <person name="Johnson J."/>
            <person name="Barry K."/>
            <person name="LaButti K."/>
            <person name="Ng V."/>
            <person name="Ahrendt S."/>
            <person name="Min B."/>
            <person name="Choi I.G."/>
            <person name="Park H."/>
            <person name="Plett J.M."/>
            <person name="Magnuson J."/>
            <person name="Spatafora J.W."/>
            <person name="Nagy L.G."/>
            <person name="Henrissat B."/>
            <person name="Grigoriev I.V."/>
            <person name="Yang Z.L."/>
            <person name="Xu J."/>
            <person name="Martin F.M."/>
        </authorList>
    </citation>
    <scope>NUCLEOTIDE SEQUENCE</scope>
    <source>
        <strain evidence="1">KUC20120723A-06</strain>
    </source>
</reference>
<dbReference type="EMBL" id="MU266383">
    <property type="protein sequence ID" value="KAH7926396.1"/>
    <property type="molecule type" value="Genomic_DNA"/>
</dbReference>
<gene>
    <name evidence="1" type="ORF">BV22DRAFT_1128189</name>
</gene>
<comment type="caution">
    <text evidence="1">The sequence shown here is derived from an EMBL/GenBank/DDBJ whole genome shotgun (WGS) entry which is preliminary data.</text>
</comment>
<protein>
    <submittedName>
        <fullName evidence="1">Uncharacterized protein</fullName>
    </submittedName>
</protein>
<evidence type="ECO:0000313" key="2">
    <source>
        <dbReference type="Proteomes" id="UP000790709"/>
    </source>
</evidence>
<organism evidence="1 2">
    <name type="scientific">Leucogyrophana mollusca</name>
    <dbReference type="NCBI Taxonomy" id="85980"/>
    <lineage>
        <taxon>Eukaryota</taxon>
        <taxon>Fungi</taxon>
        <taxon>Dikarya</taxon>
        <taxon>Basidiomycota</taxon>
        <taxon>Agaricomycotina</taxon>
        <taxon>Agaricomycetes</taxon>
        <taxon>Agaricomycetidae</taxon>
        <taxon>Boletales</taxon>
        <taxon>Boletales incertae sedis</taxon>
        <taxon>Leucogyrophana</taxon>
    </lineage>
</organism>
<evidence type="ECO:0000313" key="1">
    <source>
        <dbReference type="EMBL" id="KAH7926396.1"/>
    </source>
</evidence>
<name>A0ACB8BLM7_9AGAM</name>
<proteinExistence type="predicted"/>
<keyword evidence="2" id="KW-1185">Reference proteome</keyword>